<name>A0ABT5KPI4_9BURK</name>
<accession>A0ABT5KPI4</accession>
<dbReference type="EMBL" id="JAQQXS010000005">
    <property type="protein sequence ID" value="MDC8784828.1"/>
    <property type="molecule type" value="Genomic_DNA"/>
</dbReference>
<protein>
    <submittedName>
        <fullName evidence="2">PEP-CTERM sorting domain-containing protein</fullName>
    </submittedName>
</protein>
<evidence type="ECO:0000313" key="2">
    <source>
        <dbReference type="EMBL" id="MDC8784828.1"/>
    </source>
</evidence>
<gene>
    <name evidence="2" type="ORF">PRZ01_06460</name>
</gene>
<evidence type="ECO:0000256" key="1">
    <source>
        <dbReference type="SAM" id="SignalP"/>
    </source>
</evidence>
<evidence type="ECO:0000313" key="3">
    <source>
        <dbReference type="Proteomes" id="UP001219862"/>
    </source>
</evidence>
<keyword evidence="1" id="KW-0732">Signal</keyword>
<dbReference type="Proteomes" id="UP001219862">
    <property type="component" value="Unassembled WGS sequence"/>
</dbReference>
<dbReference type="RefSeq" id="WP_273595951.1">
    <property type="nucleotide sequence ID" value="NZ_JAQQXS010000005.1"/>
</dbReference>
<reference evidence="2 3" key="1">
    <citation type="submission" date="2022-10" db="EMBL/GenBank/DDBJ databases">
        <title>paucibacter sp. hw8 Genome sequencing.</title>
        <authorList>
            <person name="Park S."/>
        </authorList>
    </citation>
    <scope>NUCLEOTIDE SEQUENCE [LARGE SCALE GENOMIC DNA]</scope>
    <source>
        <strain evidence="3">hw8</strain>
    </source>
</reference>
<comment type="caution">
    <text evidence="2">The sequence shown here is derived from an EMBL/GenBank/DDBJ whole genome shotgun (WGS) entry which is preliminary data.</text>
</comment>
<organism evidence="2 3">
    <name type="scientific">Roseateles koreensis</name>
    <dbReference type="NCBI Taxonomy" id="2987526"/>
    <lineage>
        <taxon>Bacteria</taxon>
        <taxon>Pseudomonadati</taxon>
        <taxon>Pseudomonadota</taxon>
        <taxon>Betaproteobacteria</taxon>
        <taxon>Burkholderiales</taxon>
        <taxon>Sphaerotilaceae</taxon>
        <taxon>Roseateles</taxon>
    </lineage>
</organism>
<sequence>MANSKMAGRFRVLLALGAALVASMAQADVVYTYTGNALNRGDSSMIGRHVSVTLDFLHALAPNTKINIPHLADHVSAGLLSYGISGGGQQYTDGSAYNHMDDFLSVSTDGSGNISNWEVAIFPLEGSILTQRDEDLVLEEGGLNLAYNYSKPGTWTLLDTTVPEPGTLALALGAVFALSATRRRSSTR</sequence>
<dbReference type="NCBIfam" id="TIGR02595">
    <property type="entry name" value="PEP_CTERM"/>
    <property type="match status" value="1"/>
</dbReference>
<proteinExistence type="predicted"/>
<dbReference type="InterPro" id="IPR013424">
    <property type="entry name" value="Ice-binding_C"/>
</dbReference>
<feature type="chain" id="PRO_5046782766" evidence="1">
    <location>
        <begin position="28"/>
        <end position="188"/>
    </location>
</feature>
<keyword evidence="3" id="KW-1185">Reference proteome</keyword>
<feature type="signal peptide" evidence="1">
    <location>
        <begin position="1"/>
        <end position="27"/>
    </location>
</feature>